<dbReference type="SUPFAM" id="SSF46785">
    <property type="entry name" value="Winged helix' DNA-binding domain"/>
    <property type="match status" value="1"/>
</dbReference>
<dbReference type="Proteomes" id="UP001141259">
    <property type="component" value="Unassembled WGS sequence"/>
</dbReference>
<organism evidence="1 2">
    <name type="scientific">Umezawaea endophytica</name>
    <dbReference type="NCBI Taxonomy" id="1654476"/>
    <lineage>
        <taxon>Bacteria</taxon>
        <taxon>Bacillati</taxon>
        <taxon>Actinomycetota</taxon>
        <taxon>Actinomycetes</taxon>
        <taxon>Pseudonocardiales</taxon>
        <taxon>Pseudonocardiaceae</taxon>
        <taxon>Umezawaea</taxon>
    </lineage>
</organism>
<dbReference type="Pfam" id="PF11625">
    <property type="entry name" value="DUF3253"/>
    <property type="match status" value="1"/>
</dbReference>
<name>A0A9X2VM06_9PSEU</name>
<comment type="caution">
    <text evidence="1">The sequence shown here is derived from an EMBL/GenBank/DDBJ whole genome shotgun (WGS) entry which is preliminary data.</text>
</comment>
<dbReference type="InterPro" id="IPR021660">
    <property type="entry name" value="DUF3253"/>
</dbReference>
<proteinExistence type="predicted"/>
<gene>
    <name evidence="1" type="ORF">NZH93_12375</name>
</gene>
<dbReference type="RefSeq" id="WP_259623169.1">
    <property type="nucleotide sequence ID" value="NZ_JANYMP010000005.1"/>
</dbReference>
<evidence type="ECO:0000313" key="2">
    <source>
        <dbReference type="Proteomes" id="UP001141259"/>
    </source>
</evidence>
<accession>A0A9X2VM06</accession>
<sequence>MSDGRLRAELTSIGSASAKVALSDASVEERLEAALLALAEHRSPGTTCPSDAARAVGGAEWRDLMDRTREIARDLARRGAVEITQRGEVLDVDGPWRGPIRVRLA</sequence>
<dbReference type="AlphaFoldDB" id="A0A9X2VM06"/>
<dbReference type="EMBL" id="JANYMP010000005">
    <property type="protein sequence ID" value="MCS7477653.1"/>
    <property type="molecule type" value="Genomic_DNA"/>
</dbReference>
<dbReference type="InterPro" id="IPR036390">
    <property type="entry name" value="WH_DNA-bd_sf"/>
</dbReference>
<dbReference type="InterPro" id="IPR036388">
    <property type="entry name" value="WH-like_DNA-bd_sf"/>
</dbReference>
<protein>
    <submittedName>
        <fullName evidence="1">DUF3253 domain-containing protein</fullName>
    </submittedName>
</protein>
<dbReference type="Gene3D" id="1.10.10.10">
    <property type="entry name" value="Winged helix-like DNA-binding domain superfamily/Winged helix DNA-binding domain"/>
    <property type="match status" value="1"/>
</dbReference>
<evidence type="ECO:0000313" key="1">
    <source>
        <dbReference type="EMBL" id="MCS7477653.1"/>
    </source>
</evidence>
<keyword evidence="2" id="KW-1185">Reference proteome</keyword>
<reference evidence="1" key="1">
    <citation type="submission" date="2022-08" db="EMBL/GenBank/DDBJ databases">
        <authorList>
            <person name="Tistechok S."/>
            <person name="Samborskyy M."/>
            <person name="Roman I."/>
        </authorList>
    </citation>
    <scope>NUCLEOTIDE SEQUENCE</scope>
    <source>
        <strain evidence="1">DSM 103496</strain>
    </source>
</reference>